<name>A0A371I8P8_MUCPR</name>
<comment type="catalytic activity">
    <reaction evidence="4">
        <text>S-adenosyl 3-(methylsulfanyl)propylamine + spermidine = thermospermine + S-methyl-5'-thioadenosine + H(+)</text>
        <dbReference type="Rhea" id="RHEA:30515"/>
        <dbReference type="ChEBI" id="CHEBI:15378"/>
        <dbReference type="ChEBI" id="CHEBI:17509"/>
        <dbReference type="ChEBI" id="CHEBI:57443"/>
        <dbReference type="ChEBI" id="CHEBI:57834"/>
        <dbReference type="ChEBI" id="CHEBI:59903"/>
        <dbReference type="EC" id="2.5.1.79"/>
    </reaction>
</comment>
<dbReference type="STRING" id="157652.A0A371I8P8"/>
<dbReference type="Gene3D" id="2.30.140.10">
    <property type="entry name" value="Spermidine synthase, tetramerisation domain"/>
    <property type="match status" value="1"/>
</dbReference>
<comment type="similarity">
    <text evidence="1">Belongs to the spermidine/spermine synthase family.</text>
</comment>
<dbReference type="Pfam" id="PF01564">
    <property type="entry name" value="Spermine_synth"/>
    <property type="match status" value="1"/>
</dbReference>
<dbReference type="AlphaFoldDB" id="A0A371I8P8"/>
<comment type="caution">
    <text evidence="8">The sequence shown here is derived from an EMBL/GenBank/DDBJ whole genome shotgun (WGS) entry which is preliminary data.</text>
</comment>
<dbReference type="GO" id="GO:0010487">
    <property type="term" value="F:thermospermine synthase activity"/>
    <property type="evidence" value="ECO:0007669"/>
    <property type="project" value="UniProtKB-EC"/>
</dbReference>
<feature type="non-terminal residue" evidence="8">
    <location>
        <position position="1"/>
    </location>
</feature>
<evidence type="ECO:0000256" key="1">
    <source>
        <dbReference type="ARBA" id="ARBA00007867"/>
    </source>
</evidence>
<keyword evidence="3 6" id="KW-0620">Polyamine biosynthesis</keyword>
<dbReference type="PANTHER" id="PTHR43317">
    <property type="entry name" value="THERMOSPERMINE SYNTHASE ACAULIS5"/>
    <property type="match status" value="1"/>
</dbReference>
<dbReference type="EC" id="2.5.1.79" evidence="5"/>
<dbReference type="Proteomes" id="UP000257109">
    <property type="component" value="Unassembled WGS sequence"/>
</dbReference>
<protein>
    <recommendedName>
        <fullName evidence="5">thermospermine synthase</fullName>
        <ecNumber evidence="5">2.5.1.79</ecNumber>
    </recommendedName>
</protein>
<dbReference type="Gene3D" id="3.40.50.150">
    <property type="entry name" value="Vaccinia Virus protein VP39"/>
    <property type="match status" value="1"/>
</dbReference>
<sequence>MGEAPEVFYINGFSKFALETQQNHGNDQNRDSSWYEEIIDDDLKWSFKLNSVLHKAISEYQDIALLDTKRFGKALVLDGKMQSAETDEFIYHECLIHPPLLCHPNPKTVFIMGGGEGSAAREALKHRSMDRVVMCDIDKEVVDFCRKYLIANKEAFSHKKLDLVINDAKAELEKRKEKFDIIVGDLADPLEDGPCYQLYTKSFYEKTLKPKLNDNGIFVTQAGPADVIAYTTHVPSFADTWGWVMASDQPLSICADEMDRRIEARIDGELLYLNGAWFHSSTTMNKTVYQSLKNETHVYTEENARFIPGHGMAFRL</sequence>
<evidence type="ECO:0000313" key="9">
    <source>
        <dbReference type="Proteomes" id="UP000257109"/>
    </source>
</evidence>
<dbReference type="FunFam" id="3.40.50.150:FF:000088">
    <property type="entry name" value="Polyamine aminopropyltransferase"/>
    <property type="match status" value="1"/>
</dbReference>
<dbReference type="CDD" id="cd02440">
    <property type="entry name" value="AdoMet_MTases"/>
    <property type="match status" value="1"/>
</dbReference>
<accession>A0A371I8P8</accession>
<dbReference type="SUPFAM" id="SSF53335">
    <property type="entry name" value="S-adenosyl-L-methionine-dependent methyltransferases"/>
    <property type="match status" value="1"/>
</dbReference>
<evidence type="ECO:0000256" key="5">
    <source>
        <dbReference type="ARBA" id="ARBA00049721"/>
    </source>
</evidence>
<evidence type="ECO:0000256" key="2">
    <source>
        <dbReference type="ARBA" id="ARBA00022679"/>
    </source>
</evidence>
<dbReference type="PANTHER" id="PTHR43317:SF1">
    <property type="entry name" value="THERMOSPERMINE SYNTHASE ACAULIS5"/>
    <property type="match status" value="1"/>
</dbReference>
<evidence type="ECO:0000256" key="3">
    <source>
        <dbReference type="ARBA" id="ARBA00023115"/>
    </source>
</evidence>
<dbReference type="InterPro" id="IPR030374">
    <property type="entry name" value="PABS"/>
</dbReference>
<feature type="domain" description="PABS" evidence="7">
    <location>
        <begin position="32"/>
        <end position="281"/>
    </location>
</feature>
<gene>
    <name evidence="8" type="primary">ACL5</name>
    <name evidence="8" type="ORF">CR513_03910</name>
</gene>
<evidence type="ECO:0000256" key="6">
    <source>
        <dbReference type="PROSITE-ProRule" id="PRU00354"/>
    </source>
</evidence>
<reference evidence="8" key="1">
    <citation type="submission" date="2018-05" db="EMBL/GenBank/DDBJ databases">
        <title>Draft genome of Mucuna pruriens seed.</title>
        <authorList>
            <person name="Nnadi N.E."/>
            <person name="Vos R."/>
            <person name="Hasami M.H."/>
            <person name="Devisetty U.K."/>
            <person name="Aguiy J.C."/>
        </authorList>
    </citation>
    <scope>NUCLEOTIDE SEQUENCE [LARGE SCALE GENOMIC DNA]</scope>
    <source>
        <strain evidence="8">JCA_2017</strain>
    </source>
</reference>
<dbReference type="InterPro" id="IPR029063">
    <property type="entry name" value="SAM-dependent_MTases_sf"/>
</dbReference>
<proteinExistence type="inferred from homology"/>
<keyword evidence="2 6" id="KW-0808">Transferase</keyword>
<dbReference type="HAMAP" id="MF_00198">
    <property type="entry name" value="Spermidine_synth"/>
    <property type="match status" value="1"/>
</dbReference>
<dbReference type="GO" id="GO:0006596">
    <property type="term" value="P:polyamine biosynthetic process"/>
    <property type="evidence" value="ECO:0007669"/>
    <property type="project" value="UniProtKB-UniRule"/>
</dbReference>
<keyword evidence="9" id="KW-1185">Reference proteome</keyword>
<dbReference type="OrthoDB" id="38125at2759"/>
<dbReference type="PROSITE" id="PS51006">
    <property type="entry name" value="PABS_2"/>
    <property type="match status" value="1"/>
</dbReference>
<feature type="active site" description="Proton acceptor" evidence="6">
    <location>
        <position position="185"/>
    </location>
</feature>
<evidence type="ECO:0000256" key="4">
    <source>
        <dbReference type="ARBA" id="ARBA00048874"/>
    </source>
</evidence>
<evidence type="ECO:0000259" key="7">
    <source>
        <dbReference type="PROSITE" id="PS51006"/>
    </source>
</evidence>
<dbReference type="InterPro" id="IPR037163">
    <property type="entry name" value="Spermidine_synt_N_sf"/>
</dbReference>
<evidence type="ECO:0000313" key="8">
    <source>
        <dbReference type="EMBL" id="RDY11430.1"/>
    </source>
</evidence>
<dbReference type="InterPro" id="IPR001045">
    <property type="entry name" value="Spermi_synthase"/>
</dbReference>
<organism evidence="8 9">
    <name type="scientific">Mucuna pruriens</name>
    <name type="common">Velvet bean</name>
    <name type="synonym">Dolichos pruriens</name>
    <dbReference type="NCBI Taxonomy" id="157652"/>
    <lineage>
        <taxon>Eukaryota</taxon>
        <taxon>Viridiplantae</taxon>
        <taxon>Streptophyta</taxon>
        <taxon>Embryophyta</taxon>
        <taxon>Tracheophyta</taxon>
        <taxon>Spermatophyta</taxon>
        <taxon>Magnoliopsida</taxon>
        <taxon>eudicotyledons</taxon>
        <taxon>Gunneridae</taxon>
        <taxon>Pentapetalae</taxon>
        <taxon>rosids</taxon>
        <taxon>fabids</taxon>
        <taxon>Fabales</taxon>
        <taxon>Fabaceae</taxon>
        <taxon>Papilionoideae</taxon>
        <taxon>50 kb inversion clade</taxon>
        <taxon>NPAAA clade</taxon>
        <taxon>indigoferoid/millettioid clade</taxon>
        <taxon>Phaseoleae</taxon>
        <taxon>Mucuna</taxon>
    </lineage>
</organism>
<dbReference type="EMBL" id="QJKJ01000639">
    <property type="protein sequence ID" value="RDY11430.1"/>
    <property type="molecule type" value="Genomic_DNA"/>
</dbReference>
<dbReference type="Pfam" id="PF17284">
    <property type="entry name" value="Spermine_synt_N"/>
    <property type="match status" value="1"/>
</dbReference>
<dbReference type="InterPro" id="IPR035246">
    <property type="entry name" value="Spermidine_synt_N"/>
</dbReference>